<keyword evidence="7" id="KW-0643">Prostaglandin biosynthesis</keyword>
<evidence type="ECO:0000259" key="20">
    <source>
        <dbReference type="PROSITE" id="PS50404"/>
    </source>
</evidence>
<dbReference type="PANTHER" id="PTHR12782:SF5">
    <property type="entry name" value="PROSTAGLANDIN E SYNTHASE 2"/>
    <property type="match status" value="1"/>
</dbReference>
<comment type="catalytic activity">
    <reaction evidence="16">
        <text>prostaglandin H2 = prostaglandin E2</text>
        <dbReference type="Rhea" id="RHEA:12893"/>
        <dbReference type="ChEBI" id="CHEBI:57405"/>
        <dbReference type="ChEBI" id="CHEBI:606564"/>
        <dbReference type="EC" id="5.3.99.3"/>
    </reaction>
    <physiologicalReaction direction="left-to-right" evidence="16">
        <dbReference type="Rhea" id="RHEA:12894"/>
    </physiologicalReaction>
</comment>
<dbReference type="PROSITE" id="PS51354">
    <property type="entry name" value="GLUTAREDOXIN_2"/>
    <property type="match status" value="1"/>
</dbReference>
<keyword evidence="14" id="KW-0413">Isomerase</keyword>
<dbReference type="GO" id="GO:0012505">
    <property type="term" value="C:endomembrane system"/>
    <property type="evidence" value="ECO:0007669"/>
    <property type="project" value="UniProtKB-SubCell"/>
</dbReference>
<dbReference type="InterPro" id="IPR036249">
    <property type="entry name" value="Thioredoxin-like_sf"/>
</dbReference>
<dbReference type="InterPro" id="IPR004045">
    <property type="entry name" value="Glutathione_S-Trfase_N"/>
</dbReference>
<evidence type="ECO:0000256" key="7">
    <source>
        <dbReference type="ARBA" id="ARBA00022585"/>
    </source>
</evidence>
<dbReference type="InterPro" id="IPR011767">
    <property type="entry name" value="GLR_AS"/>
</dbReference>
<comment type="catalytic activity">
    <reaction evidence="15">
        <text>prostaglandin H2 = (12S)-hydroxy-(5Z,8E,10E)-heptadecatrienoate + malonaldehyde</text>
        <dbReference type="Rhea" id="RHEA:48644"/>
        <dbReference type="ChEBI" id="CHEBI:57405"/>
        <dbReference type="ChEBI" id="CHEBI:90694"/>
        <dbReference type="ChEBI" id="CHEBI:566274"/>
    </reaction>
    <physiologicalReaction direction="left-to-right" evidence="15">
        <dbReference type="Rhea" id="RHEA:48645"/>
    </physiologicalReaction>
</comment>
<feature type="domain" description="GST N-terminal" evidence="20">
    <location>
        <begin position="170"/>
        <end position="256"/>
    </location>
</feature>
<evidence type="ECO:0000256" key="6">
    <source>
        <dbReference type="ARBA" id="ARBA00022516"/>
    </source>
</evidence>
<keyword evidence="12 19" id="KW-0472">Membrane</keyword>
<feature type="transmembrane region" description="Helical" evidence="19">
    <location>
        <begin position="84"/>
        <end position="102"/>
    </location>
</feature>
<keyword evidence="11" id="KW-0443">Lipid metabolism</keyword>
<dbReference type="GO" id="GO:0001516">
    <property type="term" value="P:prostaglandin biosynthetic process"/>
    <property type="evidence" value="ECO:0007669"/>
    <property type="project" value="UniProtKB-KW"/>
</dbReference>
<evidence type="ECO:0000256" key="16">
    <source>
        <dbReference type="ARBA" id="ARBA00023931"/>
    </source>
</evidence>
<evidence type="ECO:0000256" key="14">
    <source>
        <dbReference type="ARBA" id="ARBA00023235"/>
    </source>
</evidence>
<keyword evidence="13" id="KW-0275">Fatty acid biosynthesis</keyword>
<dbReference type="InterPro" id="IPR034334">
    <property type="entry name" value="PGES2"/>
</dbReference>
<comment type="similarity">
    <text evidence="2">Belongs to the GST superfamily.</text>
</comment>
<accession>A0A9D4NRV3</accession>
<dbReference type="InterPro" id="IPR036282">
    <property type="entry name" value="Glutathione-S-Trfase_C_sf"/>
</dbReference>
<evidence type="ECO:0000256" key="17">
    <source>
        <dbReference type="ARBA" id="ARBA00031041"/>
    </source>
</evidence>
<evidence type="ECO:0000313" key="21">
    <source>
        <dbReference type="EMBL" id="KAH7637053.1"/>
    </source>
</evidence>
<dbReference type="SFLD" id="SFLDS00019">
    <property type="entry name" value="Glutathione_Transferase_(cytos"/>
    <property type="match status" value="1"/>
</dbReference>
<evidence type="ECO:0000256" key="13">
    <source>
        <dbReference type="ARBA" id="ARBA00023160"/>
    </source>
</evidence>
<gene>
    <name evidence="21" type="ORF">HUG17_7259</name>
</gene>
<dbReference type="SUPFAM" id="SSF52833">
    <property type="entry name" value="Thioredoxin-like"/>
    <property type="match status" value="1"/>
</dbReference>
<evidence type="ECO:0000256" key="18">
    <source>
        <dbReference type="ARBA" id="ARBA00037847"/>
    </source>
</evidence>
<dbReference type="PROSITE" id="PS00195">
    <property type="entry name" value="GLUTAREDOXIN_1"/>
    <property type="match status" value="1"/>
</dbReference>
<proteinExistence type="inferred from homology"/>
<evidence type="ECO:0000256" key="8">
    <source>
        <dbReference type="ARBA" id="ARBA00022692"/>
    </source>
</evidence>
<keyword evidence="9" id="KW-0276">Fatty acid metabolism</keyword>
<evidence type="ECO:0000256" key="15">
    <source>
        <dbReference type="ARBA" id="ARBA00023930"/>
    </source>
</evidence>
<dbReference type="InterPro" id="IPR034335">
    <property type="entry name" value="PGES2_C"/>
</dbReference>
<dbReference type="GO" id="GO:0050220">
    <property type="term" value="F:prostaglandin-E synthase activity"/>
    <property type="evidence" value="ECO:0007669"/>
    <property type="project" value="UniProtKB-EC"/>
</dbReference>
<dbReference type="PANTHER" id="PTHR12782">
    <property type="entry name" value="MICROSOMAL PROSTAGLANDIN E SYNTHASE-2"/>
    <property type="match status" value="1"/>
</dbReference>
<name>A0A9D4NRV3_DERFA</name>
<dbReference type="Gene3D" id="3.40.30.10">
    <property type="entry name" value="Glutaredoxin"/>
    <property type="match status" value="1"/>
</dbReference>
<evidence type="ECO:0000256" key="12">
    <source>
        <dbReference type="ARBA" id="ARBA00023136"/>
    </source>
</evidence>
<organism evidence="21">
    <name type="scientific">Dermatophagoides farinae</name>
    <name type="common">American house dust mite</name>
    <dbReference type="NCBI Taxonomy" id="6954"/>
    <lineage>
        <taxon>Eukaryota</taxon>
        <taxon>Metazoa</taxon>
        <taxon>Ecdysozoa</taxon>
        <taxon>Arthropoda</taxon>
        <taxon>Chelicerata</taxon>
        <taxon>Arachnida</taxon>
        <taxon>Acari</taxon>
        <taxon>Acariformes</taxon>
        <taxon>Sarcoptiformes</taxon>
        <taxon>Astigmata</taxon>
        <taxon>Psoroptidia</taxon>
        <taxon>Analgoidea</taxon>
        <taxon>Pyroglyphidae</taxon>
        <taxon>Dermatophagoidinae</taxon>
        <taxon>Dermatophagoides</taxon>
    </lineage>
</organism>
<evidence type="ECO:0000256" key="1">
    <source>
        <dbReference type="ARBA" id="ARBA00004702"/>
    </source>
</evidence>
<dbReference type="EC" id="5.3.99.3" evidence="3"/>
<dbReference type="Proteomes" id="UP000828236">
    <property type="component" value="Unassembled WGS sequence"/>
</dbReference>
<dbReference type="CDD" id="cd03197">
    <property type="entry name" value="GST_C_mPGES2"/>
    <property type="match status" value="1"/>
</dbReference>
<dbReference type="AlphaFoldDB" id="A0A9D4NRV3"/>
<protein>
    <recommendedName>
        <fullName evidence="4">Prostaglandin E synthase 2</fullName>
        <ecNumber evidence="3">5.3.99.3</ecNumber>
    </recommendedName>
    <alternativeName>
        <fullName evidence="17">Microsomal prostaglandin E synthase 2</fullName>
    </alternativeName>
</protein>
<keyword evidence="5" id="KW-0644">Prostaglandin metabolism</keyword>
<evidence type="ECO:0000256" key="11">
    <source>
        <dbReference type="ARBA" id="ARBA00023098"/>
    </source>
</evidence>
<reference evidence="21" key="2">
    <citation type="journal article" date="2021" name="World Allergy Organ. J.">
        <title>Chromosome-level assembly of Dermatophagoides farinae genome and transcriptome reveals two novel allergens Der f 37 and Der f 39.</title>
        <authorList>
            <person name="Chen J."/>
            <person name="Cai Z."/>
            <person name="Fan D."/>
            <person name="Hu J."/>
            <person name="Hou Y."/>
            <person name="He Y."/>
            <person name="Zhang Z."/>
            <person name="Zhao Z."/>
            <person name="Gao P."/>
            <person name="Hu W."/>
            <person name="Sun J."/>
            <person name="Li J."/>
            <person name="Ji K."/>
        </authorList>
    </citation>
    <scope>NUCLEOTIDE SEQUENCE</scope>
    <source>
        <strain evidence="21">JKM2019</strain>
    </source>
</reference>
<comment type="subcellular location">
    <subcellularLocation>
        <location evidence="18">Endomembrane system</location>
        <topology evidence="18">Single-pass membrane protein</topology>
    </subcellularLocation>
</comment>
<dbReference type="SFLD" id="SFLDG01182">
    <property type="entry name" value="Prostaglandin_E_synthase_like"/>
    <property type="match status" value="1"/>
</dbReference>
<evidence type="ECO:0000256" key="9">
    <source>
        <dbReference type="ARBA" id="ARBA00022832"/>
    </source>
</evidence>
<keyword evidence="8 19" id="KW-0812">Transmembrane</keyword>
<dbReference type="PROSITE" id="PS50404">
    <property type="entry name" value="GST_NTER"/>
    <property type="match status" value="1"/>
</dbReference>
<dbReference type="Gene3D" id="1.20.1050.10">
    <property type="match status" value="1"/>
</dbReference>
<evidence type="ECO:0000256" key="19">
    <source>
        <dbReference type="SAM" id="Phobius"/>
    </source>
</evidence>
<evidence type="ECO:0000256" key="10">
    <source>
        <dbReference type="ARBA" id="ARBA00022989"/>
    </source>
</evidence>
<dbReference type="SFLD" id="SFLDG01203">
    <property type="entry name" value="Prostaglandin_E_synthase_like1"/>
    <property type="match status" value="1"/>
</dbReference>
<dbReference type="OrthoDB" id="6491882at2759"/>
<reference evidence="21" key="1">
    <citation type="submission" date="2020-06" db="EMBL/GenBank/DDBJ databases">
        <authorList>
            <person name="Ji K."/>
            <person name="Li J."/>
        </authorList>
    </citation>
    <scope>NUCLEOTIDE SEQUENCE</scope>
    <source>
        <strain evidence="21">JKM2019</strain>
        <tissue evidence="21">Whole body</tissue>
    </source>
</reference>
<evidence type="ECO:0000256" key="3">
    <source>
        <dbReference type="ARBA" id="ARBA00012203"/>
    </source>
</evidence>
<dbReference type="SUPFAM" id="SSF47616">
    <property type="entry name" value="GST C-terminal domain-like"/>
    <property type="match status" value="1"/>
</dbReference>
<dbReference type="InterPro" id="IPR040079">
    <property type="entry name" value="Glutathione_S-Trfase"/>
</dbReference>
<comment type="pathway">
    <text evidence="1">Lipid metabolism; prostaglandin biosynthesis.</text>
</comment>
<evidence type="ECO:0000256" key="5">
    <source>
        <dbReference type="ARBA" id="ARBA00022501"/>
    </source>
</evidence>
<dbReference type="GO" id="GO:0005739">
    <property type="term" value="C:mitochondrion"/>
    <property type="evidence" value="ECO:0007669"/>
    <property type="project" value="TreeGrafter"/>
</dbReference>
<dbReference type="EMBL" id="SDOV01000009">
    <property type="protein sequence ID" value="KAH7637053.1"/>
    <property type="molecule type" value="Genomic_DNA"/>
</dbReference>
<keyword evidence="10 19" id="KW-1133">Transmembrane helix</keyword>
<dbReference type="Pfam" id="PF13417">
    <property type="entry name" value="GST_N_3"/>
    <property type="match status" value="1"/>
</dbReference>
<comment type="caution">
    <text evidence="21">The sequence shown here is derived from an EMBL/GenBank/DDBJ whole genome shotgun (WGS) entry which is preliminary data.</text>
</comment>
<sequence length="487" mass="57124">MTVLILSRFRPLVQITVINSSHSFKQVIRNPSIRSFVYKFNRNESIPNQTILLQHKYWNASDSRKYMSLLHWIRRRRRIKNPSIFFIGFSAMSLLLVIEFFYDKFRRSGLSLTEYFRSSTSKDSKLIAELNDDQLSEKFETRYASILNESEIPKLKPSRIVPGTIALDDLKLTLFQYQNCPFCCKVRTFLDYYGLPYEIIEVNPVMRQQIKFSKHYGKVPILLVTDLKGSSHDEILQINDSTLIVSAMNSYLLSKNPKSRHNGESITNMMRWYLNSHVLSNELEENEKDKDGSTYGATRSNAELINRYFLMIGDVDQRKYEKIDPLLAQDRRWRRWVDDHLVHVLSPNIYRTMDEAFDSFDYFAKVSEWDQIFSKWEIMIITNVGAMAMYMIGKRLKKKYRLKEDVRQSLYDSCNYWLKAIGPDRKFMGGDTPSLSDLTVYGVLSSIEGCEAFSDLIKNTKLSEWYYSVKSMVNEHRGANDIQHLFG</sequence>
<keyword evidence="6" id="KW-0444">Lipid biosynthesis</keyword>
<evidence type="ECO:0000256" key="4">
    <source>
        <dbReference type="ARBA" id="ARBA00019474"/>
    </source>
</evidence>
<evidence type="ECO:0000256" key="2">
    <source>
        <dbReference type="ARBA" id="ARBA00007409"/>
    </source>
</evidence>